<protein>
    <submittedName>
        <fullName evidence="1">Uncharacterized protein</fullName>
    </submittedName>
</protein>
<reference evidence="1" key="1">
    <citation type="journal article" date="2015" name="Nature">
        <title>Complex archaea that bridge the gap between prokaryotes and eukaryotes.</title>
        <authorList>
            <person name="Spang A."/>
            <person name="Saw J.H."/>
            <person name="Jorgensen S.L."/>
            <person name="Zaremba-Niedzwiedzka K."/>
            <person name="Martijn J."/>
            <person name="Lind A.E."/>
            <person name="van Eijk R."/>
            <person name="Schleper C."/>
            <person name="Guy L."/>
            <person name="Ettema T.J."/>
        </authorList>
    </citation>
    <scope>NUCLEOTIDE SEQUENCE</scope>
</reference>
<evidence type="ECO:0000313" key="1">
    <source>
        <dbReference type="EMBL" id="KKL98592.1"/>
    </source>
</evidence>
<organism evidence="1">
    <name type="scientific">marine sediment metagenome</name>
    <dbReference type="NCBI Taxonomy" id="412755"/>
    <lineage>
        <taxon>unclassified sequences</taxon>
        <taxon>metagenomes</taxon>
        <taxon>ecological metagenomes</taxon>
    </lineage>
</organism>
<accession>A0A0F9JHV1</accession>
<comment type="caution">
    <text evidence="1">The sequence shown here is derived from an EMBL/GenBank/DDBJ whole genome shotgun (WGS) entry which is preliminary data.</text>
</comment>
<dbReference type="EMBL" id="LAZR01017878">
    <property type="protein sequence ID" value="KKL98592.1"/>
    <property type="molecule type" value="Genomic_DNA"/>
</dbReference>
<gene>
    <name evidence="1" type="ORF">LCGC14_1822880</name>
</gene>
<proteinExistence type="predicted"/>
<sequence length="110" mass="13018">MQYLTKAEIKALFKTYLKNNHATKDLRRLYEFGRHGIDTVRKLLDEYLMKLHGLLDTIDFDKLIQFYFKITDLFSIVELGELGDSKAKTLIQQLKPLVEDYFLNKKSPLF</sequence>
<name>A0A0F9JHV1_9ZZZZ</name>
<dbReference type="AlphaFoldDB" id="A0A0F9JHV1"/>